<protein>
    <submittedName>
        <fullName evidence="1">Uncharacterized protein</fullName>
    </submittedName>
</protein>
<evidence type="ECO:0000313" key="2">
    <source>
        <dbReference type="Proteomes" id="UP001199469"/>
    </source>
</evidence>
<evidence type="ECO:0000313" key="1">
    <source>
        <dbReference type="EMBL" id="MCD2196780.1"/>
    </source>
</evidence>
<organism evidence="1 2">
    <name type="scientific">Actinomycetospora endophytica</name>
    <dbReference type="NCBI Taxonomy" id="2291215"/>
    <lineage>
        <taxon>Bacteria</taxon>
        <taxon>Bacillati</taxon>
        <taxon>Actinomycetota</taxon>
        <taxon>Actinomycetes</taxon>
        <taxon>Pseudonocardiales</taxon>
        <taxon>Pseudonocardiaceae</taxon>
        <taxon>Actinomycetospora</taxon>
    </lineage>
</organism>
<dbReference type="EMBL" id="JAJNDB010000006">
    <property type="protein sequence ID" value="MCD2196780.1"/>
    <property type="molecule type" value="Genomic_DNA"/>
</dbReference>
<keyword evidence="2" id="KW-1185">Reference proteome</keyword>
<name>A0ABS8PET4_9PSEU</name>
<dbReference type="Proteomes" id="UP001199469">
    <property type="component" value="Unassembled WGS sequence"/>
</dbReference>
<proteinExistence type="predicted"/>
<sequence length="104" mass="11616">MYLAIADDGVTLHQPEVVTDLYASYHQRLTANRLAAVLAEHDAGELLEGASHLMIPVATLRRLAEGRVPEGWDADFDGMIDYAREKGWLSDDGESVRAHLERER</sequence>
<reference evidence="1 2" key="1">
    <citation type="submission" date="2021-11" db="EMBL/GenBank/DDBJ databases">
        <title>Draft genome sequence of Actinomycetospora sp. SF1 isolated from the rhizosphere soil.</title>
        <authorList>
            <person name="Duangmal K."/>
            <person name="Chantavorakit T."/>
        </authorList>
    </citation>
    <scope>NUCLEOTIDE SEQUENCE [LARGE SCALE GENOMIC DNA]</scope>
    <source>
        <strain evidence="1 2">TBRC 5722</strain>
    </source>
</reference>
<comment type="caution">
    <text evidence="1">The sequence shown here is derived from an EMBL/GenBank/DDBJ whole genome shotgun (WGS) entry which is preliminary data.</text>
</comment>
<dbReference type="RefSeq" id="WP_230738656.1">
    <property type="nucleotide sequence ID" value="NZ_JAJNDB010000006.1"/>
</dbReference>
<gene>
    <name evidence="1" type="ORF">LQ327_25750</name>
</gene>
<accession>A0ABS8PET4</accession>